<name>A0ABN7XA98_GIGMA</name>
<keyword evidence="2" id="KW-1185">Reference proteome</keyword>
<evidence type="ECO:0000313" key="2">
    <source>
        <dbReference type="Proteomes" id="UP000789901"/>
    </source>
</evidence>
<comment type="caution">
    <text evidence="1">The sequence shown here is derived from an EMBL/GenBank/DDBJ whole genome shotgun (WGS) entry which is preliminary data.</text>
</comment>
<accession>A0ABN7XA98</accession>
<reference evidence="1 2" key="1">
    <citation type="submission" date="2021-06" db="EMBL/GenBank/DDBJ databases">
        <authorList>
            <person name="Kallberg Y."/>
            <person name="Tangrot J."/>
            <person name="Rosling A."/>
        </authorList>
    </citation>
    <scope>NUCLEOTIDE SEQUENCE [LARGE SCALE GENOMIC DNA]</scope>
    <source>
        <strain evidence="1 2">120-4 pot B 10/14</strain>
    </source>
</reference>
<organism evidence="1 2">
    <name type="scientific">Gigaspora margarita</name>
    <dbReference type="NCBI Taxonomy" id="4874"/>
    <lineage>
        <taxon>Eukaryota</taxon>
        <taxon>Fungi</taxon>
        <taxon>Fungi incertae sedis</taxon>
        <taxon>Mucoromycota</taxon>
        <taxon>Glomeromycotina</taxon>
        <taxon>Glomeromycetes</taxon>
        <taxon>Diversisporales</taxon>
        <taxon>Gigasporaceae</taxon>
        <taxon>Gigaspora</taxon>
    </lineage>
</organism>
<dbReference type="Proteomes" id="UP000789901">
    <property type="component" value="Unassembled WGS sequence"/>
</dbReference>
<gene>
    <name evidence="1" type="ORF">GMARGA_LOCUS40945</name>
</gene>
<protein>
    <submittedName>
        <fullName evidence="1">23652_t:CDS:1</fullName>
    </submittedName>
</protein>
<feature type="non-terminal residue" evidence="1">
    <location>
        <position position="53"/>
    </location>
</feature>
<sequence length="53" mass="6029">MNISTETINQTFCVINKNENSEVKTNNIEKKETETIQEADLATQSSQILKKDI</sequence>
<evidence type="ECO:0000313" key="1">
    <source>
        <dbReference type="EMBL" id="CAG8851847.1"/>
    </source>
</evidence>
<proteinExistence type="predicted"/>
<dbReference type="EMBL" id="CAJVQB010108223">
    <property type="protein sequence ID" value="CAG8851847.1"/>
    <property type="molecule type" value="Genomic_DNA"/>
</dbReference>